<feature type="transmembrane region" description="Helical" evidence="1">
    <location>
        <begin position="226"/>
        <end position="248"/>
    </location>
</feature>
<keyword evidence="1" id="KW-1133">Transmembrane helix</keyword>
<evidence type="ECO:0000313" key="3">
    <source>
        <dbReference type="Proteomes" id="UP001239909"/>
    </source>
</evidence>
<sequence>MSLDQIKTLAQAARSTWFILLGLLAVMALTLMAHDDADFFAEGRSTRLPLIGLEVPVTAFFFFGPWLVAIVYGYLQLYLVPLWEVLSRAPALTDDGRPIADAAYPWLLVRAVLVLRAWRRGPEALVPDRTGGLTPTRCVSRQAMAGITAAVSLTVTWWIGPLVVLWFWVRGWVVHDPWLSVWAGLALAFAGLVGIYSAAALWGLMASVPEDEARRRRVPRLAQWSAPAAAAAIALMSLEMSVGLGTAIGRLAAPGRPAPDYAGWRRARGPGQAALADWLAHLDRVAVPHFPADLREAWLARPPPGLPIYDDWLRDYETGWMTAAPEGIRDAEQAIMFWDGARTAWFALTARIARHDLGRRDLRGADAPGLIAPAADLRGARLDRAVLRGALLVGADLSCADPGPAPGDERCTALRGADLRDADLVGARLNGARLEGARLGGVDLTGADLSCWRAPDAAGAGEDARFCAVLAGAELDVALLRGTNLRGAVLHGVSAVGARFLEVDLLDADLAGARIEQSDFRFSALDGAVLDAVRAVGADLRWTKLDGARAVAADLRGALLQGSTCRQIRLHGARLEGADLRCHGLVRRGQLAGALGDADTRLPAAFPRLGVTSCWPAGSRWLAAYLAAHGKGGQAAVACPEGTVAFRYRGPVSLWAQIGLRKPWSGR</sequence>
<proteinExistence type="predicted"/>
<keyword evidence="1" id="KW-0812">Transmembrane</keyword>
<evidence type="ECO:0008006" key="4">
    <source>
        <dbReference type="Google" id="ProtNLM"/>
    </source>
</evidence>
<reference evidence="2 3" key="1">
    <citation type="submission" date="2023-04" db="EMBL/GenBank/DDBJ databases">
        <title>Marinoamorphus aggregata gen. nov., sp. Nov., isolate from tissue of brittle star Ophioplocus japonicus.</title>
        <authorList>
            <person name="Kawano K."/>
            <person name="Sawayama S."/>
            <person name="Nakagawa S."/>
        </authorList>
    </citation>
    <scope>NUCLEOTIDE SEQUENCE [LARGE SCALE GENOMIC DNA]</scope>
    <source>
        <strain evidence="2 3">NKW23</strain>
    </source>
</reference>
<dbReference type="Proteomes" id="UP001239909">
    <property type="component" value="Unassembled WGS sequence"/>
</dbReference>
<dbReference type="PANTHER" id="PTHR14136">
    <property type="entry name" value="BTB_POZ DOMAIN-CONTAINING PROTEIN KCTD9"/>
    <property type="match status" value="1"/>
</dbReference>
<dbReference type="EMBL" id="BSYI01000015">
    <property type="protein sequence ID" value="GMG82985.1"/>
    <property type="molecule type" value="Genomic_DNA"/>
</dbReference>
<organism evidence="2 3">
    <name type="scientific">Paralimibaculum aggregatum</name>
    <dbReference type="NCBI Taxonomy" id="3036245"/>
    <lineage>
        <taxon>Bacteria</taxon>
        <taxon>Pseudomonadati</taxon>
        <taxon>Pseudomonadota</taxon>
        <taxon>Alphaproteobacteria</taxon>
        <taxon>Rhodobacterales</taxon>
        <taxon>Paracoccaceae</taxon>
        <taxon>Paralimibaculum</taxon>
    </lineage>
</organism>
<feature type="transmembrane region" description="Helical" evidence="1">
    <location>
        <begin position="181"/>
        <end position="205"/>
    </location>
</feature>
<protein>
    <recommendedName>
        <fullName evidence="4">Pentapeptide repeat-containing protein</fullName>
    </recommendedName>
</protein>
<feature type="transmembrane region" description="Helical" evidence="1">
    <location>
        <begin position="53"/>
        <end position="75"/>
    </location>
</feature>
<dbReference type="SUPFAM" id="SSF141571">
    <property type="entry name" value="Pentapeptide repeat-like"/>
    <property type="match status" value="2"/>
</dbReference>
<gene>
    <name evidence="2" type="ORF">LNKW23_21980</name>
</gene>
<feature type="transmembrane region" description="Helical" evidence="1">
    <location>
        <begin position="12"/>
        <end position="33"/>
    </location>
</feature>
<evidence type="ECO:0000313" key="2">
    <source>
        <dbReference type="EMBL" id="GMG82985.1"/>
    </source>
</evidence>
<dbReference type="Pfam" id="PF00805">
    <property type="entry name" value="Pentapeptide"/>
    <property type="match status" value="4"/>
</dbReference>
<dbReference type="PANTHER" id="PTHR14136:SF17">
    <property type="entry name" value="BTB_POZ DOMAIN-CONTAINING PROTEIN KCTD9"/>
    <property type="match status" value="1"/>
</dbReference>
<feature type="transmembrane region" description="Helical" evidence="1">
    <location>
        <begin position="147"/>
        <end position="169"/>
    </location>
</feature>
<evidence type="ECO:0000256" key="1">
    <source>
        <dbReference type="SAM" id="Phobius"/>
    </source>
</evidence>
<keyword evidence="3" id="KW-1185">Reference proteome</keyword>
<dbReference type="Gene3D" id="2.160.20.80">
    <property type="entry name" value="E3 ubiquitin-protein ligase SopA"/>
    <property type="match status" value="2"/>
</dbReference>
<accession>A0ABQ6LL46</accession>
<name>A0ABQ6LL46_9RHOB</name>
<dbReference type="InterPro" id="IPR001646">
    <property type="entry name" value="5peptide_repeat"/>
</dbReference>
<keyword evidence="1" id="KW-0472">Membrane</keyword>
<comment type="caution">
    <text evidence="2">The sequence shown here is derived from an EMBL/GenBank/DDBJ whole genome shotgun (WGS) entry which is preliminary data.</text>
</comment>
<dbReference type="InterPro" id="IPR051082">
    <property type="entry name" value="Pentapeptide-BTB/POZ_domain"/>
</dbReference>